<keyword evidence="3" id="KW-1185">Reference proteome</keyword>
<feature type="compositionally biased region" description="Basic and acidic residues" evidence="1">
    <location>
        <begin position="31"/>
        <end position="45"/>
    </location>
</feature>
<evidence type="ECO:0000313" key="2">
    <source>
        <dbReference type="EMBL" id="KAL2728700.1"/>
    </source>
</evidence>
<accession>A0ABD2B7L0</accession>
<feature type="region of interest" description="Disordered" evidence="1">
    <location>
        <begin position="31"/>
        <end position="59"/>
    </location>
</feature>
<dbReference type="Proteomes" id="UP001607302">
    <property type="component" value="Unassembled WGS sequence"/>
</dbReference>
<sequence>MRLDLAEAVNDTGHSPAPFLGHSMAFRYRLPDRREGKTRTNERRSQGSQPAELASESNRGVCLANDAERRDALLSSTRKERKNFDLWTTFYGLPCYGSIVLRMNEGQGARWGVPAPCCEPNNYVTPWNTPRAQQETKPEVKGPSGITFIVNMYRYLFTNAINERSNINAGQIFGNKIEVKWIDRFQSLS</sequence>
<comment type="caution">
    <text evidence="2">The sequence shown here is derived from an EMBL/GenBank/DDBJ whole genome shotgun (WGS) entry which is preliminary data.</text>
</comment>
<reference evidence="2 3" key="1">
    <citation type="journal article" date="2024" name="Ann. Entomol. Soc. Am.">
        <title>Genomic analyses of the southern and eastern yellowjacket wasps (Hymenoptera: Vespidae) reveal evolutionary signatures of social life.</title>
        <authorList>
            <person name="Catto M.A."/>
            <person name="Caine P.B."/>
            <person name="Orr S.E."/>
            <person name="Hunt B.G."/>
            <person name="Goodisman M.A.D."/>
        </authorList>
    </citation>
    <scope>NUCLEOTIDE SEQUENCE [LARGE SCALE GENOMIC DNA]</scope>
    <source>
        <strain evidence="2">233</strain>
        <tissue evidence="2">Head and thorax</tissue>
    </source>
</reference>
<dbReference type="EMBL" id="JAUDFV010000132">
    <property type="protein sequence ID" value="KAL2728700.1"/>
    <property type="molecule type" value="Genomic_DNA"/>
</dbReference>
<dbReference type="AlphaFoldDB" id="A0ABD2B7L0"/>
<proteinExistence type="predicted"/>
<protein>
    <submittedName>
        <fullName evidence="2">Uncharacterized protein</fullName>
    </submittedName>
</protein>
<organism evidence="2 3">
    <name type="scientific">Vespula squamosa</name>
    <name type="common">Southern yellow jacket</name>
    <name type="synonym">Wasp</name>
    <dbReference type="NCBI Taxonomy" id="30214"/>
    <lineage>
        <taxon>Eukaryota</taxon>
        <taxon>Metazoa</taxon>
        <taxon>Ecdysozoa</taxon>
        <taxon>Arthropoda</taxon>
        <taxon>Hexapoda</taxon>
        <taxon>Insecta</taxon>
        <taxon>Pterygota</taxon>
        <taxon>Neoptera</taxon>
        <taxon>Endopterygota</taxon>
        <taxon>Hymenoptera</taxon>
        <taxon>Apocrita</taxon>
        <taxon>Aculeata</taxon>
        <taxon>Vespoidea</taxon>
        <taxon>Vespidae</taxon>
        <taxon>Vespinae</taxon>
        <taxon>Vespula</taxon>
    </lineage>
</organism>
<name>A0ABD2B7L0_VESSQ</name>
<gene>
    <name evidence="2" type="ORF">V1478_006332</name>
</gene>
<evidence type="ECO:0000256" key="1">
    <source>
        <dbReference type="SAM" id="MobiDB-lite"/>
    </source>
</evidence>
<evidence type="ECO:0000313" key="3">
    <source>
        <dbReference type="Proteomes" id="UP001607302"/>
    </source>
</evidence>